<name>A0A090N2P6_OSTTA</name>
<dbReference type="RefSeq" id="XP_022838190.1">
    <property type="nucleotide sequence ID" value="XM_022985296.1"/>
</dbReference>
<reference evidence="1 2" key="2">
    <citation type="journal article" date="2014" name="BMC Genomics">
        <title>An improved genome of the model marine alga Ostreococcus tauri unfolds by assessing Illumina de novo assemblies.</title>
        <authorList>
            <person name="Blanc-Mathieu R."/>
            <person name="Verhelst B."/>
            <person name="Derelle E."/>
            <person name="Rombauts S."/>
            <person name="Bouget F.Y."/>
            <person name="Carre I."/>
            <person name="Chateau A."/>
            <person name="Eyre-Walker A."/>
            <person name="Grimsley N."/>
            <person name="Moreau H."/>
            <person name="Piegu B."/>
            <person name="Rivals E."/>
            <person name="Schackwitz W."/>
            <person name="Van de Peer Y."/>
            <person name="Piganeau G."/>
        </authorList>
    </citation>
    <scope>NUCLEOTIDE SEQUENCE [LARGE SCALE GENOMIC DNA]</scope>
    <source>
        <strain evidence="2">OTTH 0595 / CCAP 157/2 / RCC745</strain>
    </source>
</reference>
<dbReference type="AlphaFoldDB" id="A0A090N2P6"/>
<dbReference type="KEGG" id="ota:OT_ostta01g01930"/>
<dbReference type="EMBL" id="CAID01000001">
    <property type="protein sequence ID" value="CEF96603.1"/>
    <property type="molecule type" value="Genomic_DNA"/>
</dbReference>
<gene>
    <name evidence="1" type="ORF">OT_ostta01g01930</name>
</gene>
<evidence type="ECO:0000313" key="1">
    <source>
        <dbReference type="EMBL" id="CEF96603.1"/>
    </source>
</evidence>
<proteinExistence type="predicted"/>
<dbReference type="Proteomes" id="UP000009170">
    <property type="component" value="Unassembled WGS sequence"/>
</dbReference>
<sequence length="356" mass="38688">MARAREDVDLACVVLDADDDVYYRSRRAPWALRRVRDGATVCERRAAITCARATAPGRIAVGDADGYLAVVVVGDDGATSTTVETRIDVQAVTSIGAGMGYASTKERVVEMWTSNAAVAPRRRWTLPRLAPLVAAEGRERDSDGSVTIIAVGGAAVALTMAEPMVRESARLASTTSSFFRRAASTALSVVKSVVEPNAELGENAVAYEGEDMEAVSSLPRERTTWIHAFVDAPRRYGAFEFARALDVFAVADVARHRVLVFRLIGARSIRLISTIKGCRGATFAFDVERRALVIHRPSVRVVEARRLRDPLEDVVEVIRDAADVLRVIPADVGPDRVPRVLICDESGAVRARRVDF</sequence>
<evidence type="ECO:0000313" key="2">
    <source>
        <dbReference type="Proteomes" id="UP000009170"/>
    </source>
</evidence>
<dbReference type="InParanoid" id="A0A090N2P6"/>
<reference evidence="2" key="1">
    <citation type="journal article" date="2006" name="Proc. Natl. Acad. Sci. U.S.A.">
        <title>Genome analysis of the smallest free-living eukaryote Ostreococcus tauri unveils many unique features.</title>
        <authorList>
            <person name="Derelle E."/>
            <person name="Ferraz C."/>
            <person name="Rombauts S."/>
            <person name="Rouze P."/>
            <person name="Worden A.Z."/>
            <person name="Robbens S."/>
            <person name="Partensky F."/>
            <person name="Degroeve S."/>
            <person name="Echeynie S."/>
            <person name="Cooke R."/>
            <person name="Saeys Y."/>
            <person name="Wuyts J."/>
            <person name="Jabbari K."/>
            <person name="Bowler C."/>
            <person name="Panaud O."/>
            <person name="Piegu B."/>
            <person name="Ball S.G."/>
            <person name="Ral J.-P."/>
            <person name="Bouget F.-Y."/>
            <person name="Piganeau G."/>
            <person name="De Baets B."/>
            <person name="Picard A."/>
            <person name="Delseny M."/>
            <person name="Demaille J."/>
            <person name="Van de Peer Y."/>
            <person name="Moreau H."/>
        </authorList>
    </citation>
    <scope>NUCLEOTIDE SEQUENCE [LARGE SCALE GENOMIC DNA]</scope>
    <source>
        <strain evidence="2">OTTH 0595 / CCAP 157/2 / RCC745</strain>
    </source>
</reference>
<accession>A0A090N2P6</accession>
<protein>
    <submittedName>
        <fullName evidence="1">Unnamed product</fullName>
    </submittedName>
</protein>
<dbReference type="GeneID" id="34945496"/>
<comment type="caution">
    <text evidence="1">The sequence shown here is derived from an EMBL/GenBank/DDBJ whole genome shotgun (WGS) entry which is preliminary data.</text>
</comment>
<organism evidence="1 2">
    <name type="scientific">Ostreococcus tauri</name>
    <name type="common">Marine green alga</name>
    <dbReference type="NCBI Taxonomy" id="70448"/>
    <lineage>
        <taxon>Eukaryota</taxon>
        <taxon>Viridiplantae</taxon>
        <taxon>Chlorophyta</taxon>
        <taxon>Mamiellophyceae</taxon>
        <taxon>Mamiellales</taxon>
        <taxon>Bathycoccaceae</taxon>
        <taxon>Ostreococcus</taxon>
    </lineage>
</organism>
<keyword evidence="2" id="KW-1185">Reference proteome</keyword>